<reference evidence="4" key="1">
    <citation type="journal article" date="2010" name="Nat. Biotechnol.">
        <title>Draft genome sequence of the oilseed species Ricinus communis.</title>
        <authorList>
            <person name="Chan A.P."/>
            <person name="Crabtree J."/>
            <person name="Zhao Q."/>
            <person name="Lorenzi H."/>
            <person name="Orvis J."/>
            <person name="Puiu D."/>
            <person name="Melake-Berhan A."/>
            <person name="Jones K.M."/>
            <person name="Redman J."/>
            <person name="Chen G."/>
            <person name="Cahoon E.B."/>
            <person name="Gedil M."/>
            <person name="Stanke M."/>
            <person name="Haas B.J."/>
            <person name="Wortman J.R."/>
            <person name="Fraser-Liggett C.M."/>
            <person name="Ravel J."/>
            <person name="Rabinowicz P.D."/>
        </authorList>
    </citation>
    <scope>NUCLEOTIDE SEQUENCE [LARGE SCALE GENOMIC DNA]</scope>
    <source>
        <strain evidence="4">cv. Hale</strain>
    </source>
</reference>
<evidence type="ECO:0000256" key="2">
    <source>
        <dbReference type="SAM" id="Phobius"/>
    </source>
</evidence>
<gene>
    <name evidence="3" type="ORF">RCOM_0657150</name>
</gene>
<name>B9SW25_RICCO</name>
<evidence type="ECO:0000313" key="3">
    <source>
        <dbReference type="EMBL" id="EEF32184.1"/>
    </source>
</evidence>
<evidence type="ECO:0000256" key="1">
    <source>
        <dbReference type="SAM" id="MobiDB-lite"/>
    </source>
</evidence>
<feature type="transmembrane region" description="Helical" evidence="2">
    <location>
        <begin position="135"/>
        <end position="154"/>
    </location>
</feature>
<feature type="region of interest" description="Disordered" evidence="1">
    <location>
        <begin position="162"/>
        <end position="205"/>
    </location>
</feature>
<protein>
    <submittedName>
        <fullName evidence="3">Uncharacterized protein</fullName>
    </submittedName>
</protein>
<keyword evidence="2" id="KW-1133">Transmembrane helix</keyword>
<dbReference type="AlphaFoldDB" id="B9SW25"/>
<accession>B9SW25</accession>
<dbReference type="InParanoid" id="B9SW25"/>
<keyword evidence="2" id="KW-0812">Transmembrane</keyword>
<proteinExistence type="predicted"/>
<evidence type="ECO:0000313" key="4">
    <source>
        <dbReference type="Proteomes" id="UP000008311"/>
    </source>
</evidence>
<dbReference type="Proteomes" id="UP000008311">
    <property type="component" value="Unassembled WGS sequence"/>
</dbReference>
<keyword evidence="2" id="KW-0472">Membrane</keyword>
<sequence length="232" mass="26456">MEKKKVESSAKRRKVTIQEPASNVTVKFLIEPVDNFCAKIGSHIGVKLKFVIEEFAIITGLNCIGECNKLSFSRGQNVIIEKYFAGVKKVFYVKKIFLKHKFFDVFDVLSSLQMKFKVIVHDLLVLVLKIKILRLLMWMLMMVTKKIIIMIMMGNDKKDCKKYDNDSPDEDGNNVGDSSDGGNGKDVQEGSDGGDKRNNDDENIDDVDNEELRRIGMIIKIIMMAMMMMRSL</sequence>
<organism evidence="3 4">
    <name type="scientific">Ricinus communis</name>
    <name type="common">Castor bean</name>
    <dbReference type="NCBI Taxonomy" id="3988"/>
    <lineage>
        <taxon>Eukaryota</taxon>
        <taxon>Viridiplantae</taxon>
        <taxon>Streptophyta</taxon>
        <taxon>Embryophyta</taxon>
        <taxon>Tracheophyta</taxon>
        <taxon>Spermatophyta</taxon>
        <taxon>Magnoliopsida</taxon>
        <taxon>eudicotyledons</taxon>
        <taxon>Gunneridae</taxon>
        <taxon>Pentapetalae</taxon>
        <taxon>rosids</taxon>
        <taxon>fabids</taxon>
        <taxon>Malpighiales</taxon>
        <taxon>Euphorbiaceae</taxon>
        <taxon>Acalyphoideae</taxon>
        <taxon>Acalypheae</taxon>
        <taxon>Ricinus</taxon>
    </lineage>
</organism>
<dbReference type="EMBL" id="EQ974183">
    <property type="protein sequence ID" value="EEF32184.1"/>
    <property type="molecule type" value="Genomic_DNA"/>
</dbReference>
<keyword evidence="4" id="KW-1185">Reference proteome</keyword>